<dbReference type="AlphaFoldDB" id="A0A4R9BN13"/>
<dbReference type="OrthoDB" id="5244741at2"/>
<comment type="caution">
    <text evidence="2">The sequence shown here is derived from an EMBL/GenBank/DDBJ whole genome shotgun (WGS) entry which is preliminary data.</text>
</comment>
<dbReference type="Pfam" id="PF07963">
    <property type="entry name" value="N_methyl"/>
    <property type="match status" value="1"/>
</dbReference>
<protein>
    <submittedName>
        <fullName evidence="2">Prepilin-type N-terminal cleavage/methylation domain-containing protein</fullName>
    </submittedName>
</protein>
<keyword evidence="1" id="KW-0472">Membrane</keyword>
<evidence type="ECO:0000313" key="3">
    <source>
        <dbReference type="Proteomes" id="UP000298468"/>
    </source>
</evidence>
<name>A0A4R9BN13_9MICO</name>
<feature type="transmembrane region" description="Helical" evidence="1">
    <location>
        <begin position="48"/>
        <end position="76"/>
    </location>
</feature>
<organism evidence="2 3">
    <name type="scientific">Cryobacterium lactosi</name>
    <dbReference type="NCBI Taxonomy" id="1259202"/>
    <lineage>
        <taxon>Bacteria</taxon>
        <taxon>Bacillati</taxon>
        <taxon>Actinomycetota</taxon>
        <taxon>Actinomycetes</taxon>
        <taxon>Micrococcales</taxon>
        <taxon>Microbacteriaceae</taxon>
        <taxon>Cryobacterium</taxon>
    </lineage>
</organism>
<dbReference type="PROSITE" id="PS00409">
    <property type="entry name" value="PROKAR_NTER_METHYL"/>
    <property type="match status" value="1"/>
</dbReference>
<proteinExistence type="predicted"/>
<dbReference type="Proteomes" id="UP000298468">
    <property type="component" value="Unassembled WGS sequence"/>
</dbReference>
<evidence type="ECO:0000313" key="2">
    <source>
        <dbReference type="EMBL" id="TFD86473.1"/>
    </source>
</evidence>
<dbReference type="NCBIfam" id="TIGR02532">
    <property type="entry name" value="IV_pilin_GFxxxE"/>
    <property type="match status" value="1"/>
</dbReference>
<sequence length="483" mass="51089">MSGASRRRLHSFLFVKIHLASDSNLEGRNMASQRHAESRSENDAGLSLIEIMVSMLIFAIVAIGVSAALLSTLVIAHDNKSREVASSLAASEIDAVRANGDPFKIFNVLDRTVNNASGGVYTIKRTTAWVTPAGVASTCGTGGGALQYKLVTVSVSWQGMRSTSDPVITDTLLAPTTRINDPTKGTILISVVDARDRGKKDVTFTVSPSLGAVTLSPTDADGCSFILQVPAGDYTIRLSNTGMVDHKQLANPDKTLPVTVGSSTSFAFKYDDAATVNLHYASNAPPAPAPTPTIPPDMSATFSNSYGVFPIAATGTSVKLHPWEVGYQAVAGTYVDLTPSCLSVDPESWAPDTRVSPALTRLKLPAVPLAPLVVADVDIPMGIVDVERDGGDQWLTAVSQSDTAIPGQPACNVMMTYKFGKLMTGGGSSRYRIALPFGSWRLYTTQSATDTTPTLFDKPGKMWMITAGQPMAVTGGLFALDPR</sequence>
<reference evidence="2 3" key="1">
    <citation type="submission" date="2019-03" db="EMBL/GenBank/DDBJ databases">
        <title>Genomics of glacier-inhabiting Cryobacterium strains.</title>
        <authorList>
            <person name="Liu Q."/>
            <person name="Xin Y.-H."/>
        </authorList>
    </citation>
    <scope>NUCLEOTIDE SEQUENCE [LARGE SCALE GENOMIC DNA]</scope>
    <source>
        <strain evidence="2 3">Sr59</strain>
    </source>
</reference>
<accession>A0A4R9BN13</accession>
<dbReference type="InterPro" id="IPR012902">
    <property type="entry name" value="N_methyl_site"/>
</dbReference>
<keyword evidence="1" id="KW-0812">Transmembrane</keyword>
<dbReference type="EMBL" id="SOHM01000033">
    <property type="protein sequence ID" value="TFD86473.1"/>
    <property type="molecule type" value="Genomic_DNA"/>
</dbReference>
<gene>
    <name evidence="2" type="ORF">E3T61_16330</name>
</gene>
<evidence type="ECO:0000256" key="1">
    <source>
        <dbReference type="SAM" id="Phobius"/>
    </source>
</evidence>
<keyword evidence="3" id="KW-1185">Reference proteome</keyword>
<keyword evidence="1" id="KW-1133">Transmembrane helix</keyword>